<feature type="region of interest" description="Disordered" evidence="1">
    <location>
        <begin position="539"/>
        <end position="560"/>
    </location>
</feature>
<feature type="compositionally biased region" description="Basic and acidic residues" evidence="1">
    <location>
        <begin position="66"/>
        <end position="81"/>
    </location>
</feature>
<feature type="transmembrane region" description="Helical" evidence="2">
    <location>
        <begin position="511"/>
        <end position="531"/>
    </location>
</feature>
<dbReference type="OMA" id="EEWACGW"/>
<dbReference type="OrthoDB" id="3339358at2759"/>
<feature type="compositionally biased region" description="Polar residues" evidence="1">
    <location>
        <begin position="17"/>
        <end position="33"/>
    </location>
</feature>
<dbReference type="RefSeq" id="XP_018274672.1">
    <property type="nucleotide sequence ID" value="XM_018415637.1"/>
</dbReference>
<dbReference type="EMBL" id="KQ474073">
    <property type="protein sequence ID" value="KPV78623.1"/>
    <property type="molecule type" value="Genomic_DNA"/>
</dbReference>
<accession>A0A194SD11</accession>
<keyword evidence="4" id="KW-1185">Reference proteome</keyword>
<proteinExistence type="predicted"/>
<keyword evidence="2" id="KW-1133">Transmembrane helix</keyword>
<feature type="compositionally biased region" description="Basic residues" evidence="1">
    <location>
        <begin position="279"/>
        <end position="306"/>
    </location>
</feature>
<dbReference type="GeneID" id="28976085"/>
<dbReference type="Proteomes" id="UP000053890">
    <property type="component" value="Unassembled WGS sequence"/>
</dbReference>
<feature type="transmembrane region" description="Helical" evidence="2">
    <location>
        <begin position="464"/>
        <end position="481"/>
    </location>
</feature>
<feature type="compositionally biased region" description="Low complexity" evidence="1">
    <location>
        <begin position="224"/>
        <end position="248"/>
    </location>
</feature>
<name>A0A194SD11_RHOGW</name>
<evidence type="ECO:0000256" key="2">
    <source>
        <dbReference type="SAM" id="Phobius"/>
    </source>
</evidence>
<feature type="region of interest" description="Disordered" evidence="1">
    <location>
        <begin position="276"/>
        <end position="310"/>
    </location>
</feature>
<evidence type="ECO:0000313" key="3">
    <source>
        <dbReference type="EMBL" id="KPV78623.1"/>
    </source>
</evidence>
<evidence type="ECO:0000313" key="4">
    <source>
        <dbReference type="Proteomes" id="UP000053890"/>
    </source>
</evidence>
<feature type="region of interest" description="Disordered" evidence="1">
    <location>
        <begin position="63"/>
        <end position="129"/>
    </location>
</feature>
<dbReference type="STRING" id="578459.A0A194SD11"/>
<protein>
    <submittedName>
        <fullName evidence="3">Uncharacterized protein</fullName>
    </submittedName>
</protein>
<sequence length="948" mass="99525">MHARPLSPSRCPPAQLEQPSSTSRRLRSANTLNHGGASLSLDTGRDGLGGLGIALPHRGAWVGAGEAHEERRSGPAARREASGGSTASLHGCASDSAYGTLDELDPSRGEDDEDEAGEDPLSWASERGPAWRDRVEASLTERSRRRVQSAVAADGWQLRDGVRGGDAGDGLYWRRTLGAPSSQGNTASSSPDVAHEPVFTFDLAYDADSSFDSLHSLCSPFAARPSAPASGCSSRSSPEPSEYGESDSAATRLTMASRRRSAAFLGGETAEELTTSFLARRHTLPRRHKAREVGRKPSHGSLRKSSRSSLSMSESDAAILASTPSSPTNWPSLPFLSTTVLLATCIVSAASLISPVALVVPISPVHLRHATSSREIATELANAAIAPFLVQPSLPSFALAAINLYLVQNLDKTTTSTSRRAKGALAAALWVAIVGLRLLASWIFGRVLGWAHPQFLSTRAIHEAGAGLAPVLLALFLVHLATSRRSDTFASTSTLLGASFLVPVSHGGAGLWLGASAALVGVIAALGITGWRAATATPSTRPTSASASTPAAAASPAPSASRSWTSTFLALILVPSLALYPSTARTLSPASTDIAFSQLHPADPTLVTVLLMTAPRPGDPDFLVQTIESWLGAFPDVDSSSSAVVGNVSSTLSSTAESALPLPTSSRLRLVIYTHFATHLMFDLARQHFASSTKAAHYISWQRDPRALAPGAHDRLDQRLHVARGLTHAAELGGAYVLLTEDDFPLCEDERPVGDEGARSWTGAWAKLQAALVATNELMPDAPALDGGIATEASMGHCGLFLATGGSGLAIRTPLAARLPALLLGADDPHGDEREAAAARGDLELRHEGDGADTPDLVIQDCLRGRLPECAICAPGGGPAVTSGRSARRPSRWDGEKRGKSGLAGIERLLQRHLGYNASTLPGRQYGREEWACGWRQPFNGEPDVLTV</sequence>
<keyword evidence="2" id="KW-0812">Transmembrane</keyword>
<keyword evidence="2" id="KW-0472">Membrane</keyword>
<reference evidence="3 4" key="1">
    <citation type="journal article" date="2015" name="Front. Microbiol.">
        <title>Genome sequence of the plant growth promoting endophytic yeast Rhodotorula graminis WP1.</title>
        <authorList>
            <person name="Firrincieli A."/>
            <person name="Otillar R."/>
            <person name="Salamov A."/>
            <person name="Schmutz J."/>
            <person name="Khan Z."/>
            <person name="Redman R.S."/>
            <person name="Fleck N.D."/>
            <person name="Lindquist E."/>
            <person name="Grigoriev I.V."/>
            <person name="Doty S.L."/>
        </authorList>
    </citation>
    <scope>NUCLEOTIDE SEQUENCE [LARGE SCALE GENOMIC DNA]</scope>
    <source>
        <strain evidence="3 4">WP1</strain>
    </source>
</reference>
<organism evidence="3 4">
    <name type="scientific">Rhodotorula graminis (strain WP1)</name>
    <dbReference type="NCBI Taxonomy" id="578459"/>
    <lineage>
        <taxon>Eukaryota</taxon>
        <taxon>Fungi</taxon>
        <taxon>Dikarya</taxon>
        <taxon>Basidiomycota</taxon>
        <taxon>Pucciniomycotina</taxon>
        <taxon>Microbotryomycetes</taxon>
        <taxon>Sporidiobolales</taxon>
        <taxon>Sporidiobolaceae</taxon>
        <taxon>Rhodotorula</taxon>
    </lineage>
</organism>
<feature type="region of interest" description="Disordered" evidence="1">
    <location>
        <begin position="1"/>
        <end position="50"/>
    </location>
</feature>
<feature type="transmembrane region" description="Helical" evidence="2">
    <location>
        <begin position="423"/>
        <end position="444"/>
    </location>
</feature>
<feature type="transmembrane region" description="Helical" evidence="2">
    <location>
        <begin position="340"/>
        <end position="360"/>
    </location>
</feature>
<feature type="region of interest" description="Disordered" evidence="1">
    <location>
        <begin position="224"/>
        <end position="252"/>
    </location>
</feature>
<dbReference type="AlphaFoldDB" id="A0A194SD11"/>
<evidence type="ECO:0000256" key="1">
    <source>
        <dbReference type="SAM" id="MobiDB-lite"/>
    </source>
</evidence>
<gene>
    <name evidence="3" type="ORF">RHOBADRAFT_51068</name>
</gene>
<feature type="region of interest" description="Disordered" evidence="1">
    <location>
        <begin position="878"/>
        <end position="900"/>
    </location>
</feature>